<accession>A0ABR1LXX5</accession>
<gene>
    <name evidence="3" type="ORF">J3D65DRAFT_307660</name>
</gene>
<sequence>MLTTNLHRALWSMADGWSLPALLGTVATMWTIYHLARGRDGVMPNIYVSQQQQQQQQEQQSNEPQRQRRSSMHRRLENIAELNRATETATRTWPGRVNSTVATIMLCIAVLVLAAVIIVVVVVWWPREEWRGGRVPATKRMEPVCASSVVSEALEAMDMVAEVEAAYDKMIDESNEAVNWKGAEQQPWLAEVDVWKRQIGGAVMAMAAPVKRVTEAMTGPGVTAKHEQMTSLGESALWAHCSRSGRFGYPDGTGTGTGIEHEHCRRQLRPVLDIARSHLNTKHDDVCSIAAQSWNLADLVTSINDALSIREAHLLERLRQLRAAAYAEAAGGWSSCWGLCKFDLPFISAPPFADQLLATEALFEHFSSTVHSPFLRLFVSCNQLFDALPALGPYGELLRENSLAIVDRERLSGDNYDPVDEGAVLLQNAHAKLLESALLPQGSCLAL</sequence>
<keyword evidence="2" id="KW-0472">Membrane</keyword>
<dbReference type="Proteomes" id="UP001360953">
    <property type="component" value="Unassembled WGS sequence"/>
</dbReference>
<reference evidence="3 4" key="1">
    <citation type="submission" date="2024-04" db="EMBL/GenBank/DDBJ databases">
        <title>Phyllosticta paracitricarpa is synonymous to the EU quarantine fungus P. citricarpa based on phylogenomic analyses.</title>
        <authorList>
            <consortium name="Lawrence Berkeley National Laboratory"/>
            <person name="Van ingen-buijs V.A."/>
            <person name="Van westerhoven A.C."/>
            <person name="Haridas S."/>
            <person name="Skiadas P."/>
            <person name="Martin F."/>
            <person name="Groenewald J.Z."/>
            <person name="Crous P.W."/>
            <person name="Seidl M.F."/>
        </authorList>
    </citation>
    <scope>NUCLEOTIDE SEQUENCE [LARGE SCALE GENOMIC DNA]</scope>
    <source>
        <strain evidence="3 4">CPC 17464</strain>
    </source>
</reference>
<evidence type="ECO:0000256" key="1">
    <source>
        <dbReference type="SAM" id="MobiDB-lite"/>
    </source>
</evidence>
<keyword evidence="4" id="KW-1185">Reference proteome</keyword>
<keyword evidence="2" id="KW-0812">Transmembrane</keyword>
<feature type="region of interest" description="Disordered" evidence="1">
    <location>
        <begin position="49"/>
        <end position="72"/>
    </location>
</feature>
<evidence type="ECO:0008006" key="5">
    <source>
        <dbReference type="Google" id="ProtNLM"/>
    </source>
</evidence>
<dbReference type="RefSeq" id="XP_066657308.1">
    <property type="nucleotide sequence ID" value="XM_066795238.1"/>
</dbReference>
<dbReference type="EMBL" id="JBBPEH010000004">
    <property type="protein sequence ID" value="KAK7540037.1"/>
    <property type="molecule type" value="Genomic_DNA"/>
</dbReference>
<proteinExistence type="predicted"/>
<comment type="caution">
    <text evidence="3">The sequence shown here is derived from an EMBL/GenBank/DDBJ whole genome shotgun (WGS) entry which is preliminary data.</text>
</comment>
<name>A0ABR1LXX5_9PEZI</name>
<evidence type="ECO:0000256" key="2">
    <source>
        <dbReference type="SAM" id="Phobius"/>
    </source>
</evidence>
<keyword evidence="2" id="KW-1133">Transmembrane helix</keyword>
<evidence type="ECO:0000313" key="4">
    <source>
        <dbReference type="Proteomes" id="UP001360953"/>
    </source>
</evidence>
<evidence type="ECO:0000313" key="3">
    <source>
        <dbReference type="EMBL" id="KAK7540037.1"/>
    </source>
</evidence>
<feature type="compositionally biased region" description="Low complexity" evidence="1">
    <location>
        <begin position="49"/>
        <end position="64"/>
    </location>
</feature>
<organism evidence="3 4">
    <name type="scientific">Phyllosticta citribraziliensis</name>
    <dbReference type="NCBI Taxonomy" id="989973"/>
    <lineage>
        <taxon>Eukaryota</taxon>
        <taxon>Fungi</taxon>
        <taxon>Dikarya</taxon>
        <taxon>Ascomycota</taxon>
        <taxon>Pezizomycotina</taxon>
        <taxon>Dothideomycetes</taxon>
        <taxon>Dothideomycetes incertae sedis</taxon>
        <taxon>Botryosphaeriales</taxon>
        <taxon>Phyllostictaceae</taxon>
        <taxon>Phyllosticta</taxon>
    </lineage>
</organism>
<protein>
    <recommendedName>
        <fullName evidence="5">Membrane-associated protein</fullName>
    </recommendedName>
</protein>
<dbReference type="GeneID" id="92028144"/>
<feature type="transmembrane region" description="Helical" evidence="2">
    <location>
        <begin position="101"/>
        <end position="125"/>
    </location>
</feature>
<feature type="transmembrane region" description="Helical" evidence="2">
    <location>
        <begin position="17"/>
        <end position="36"/>
    </location>
</feature>